<dbReference type="GO" id="GO:0004519">
    <property type="term" value="F:endonuclease activity"/>
    <property type="evidence" value="ECO:0007669"/>
    <property type="project" value="UniProtKB-KW"/>
</dbReference>
<dbReference type="InterPro" id="IPR003615">
    <property type="entry name" value="HNH_nuc"/>
</dbReference>
<dbReference type="Proteomes" id="UP000642107">
    <property type="component" value="Unassembled WGS sequence"/>
</dbReference>
<evidence type="ECO:0000259" key="1">
    <source>
        <dbReference type="Pfam" id="PF13391"/>
    </source>
</evidence>
<evidence type="ECO:0000313" key="3">
    <source>
        <dbReference type="Proteomes" id="UP000642107"/>
    </source>
</evidence>
<keyword evidence="3" id="KW-1185">Reference proteome</keyword>
<dbReference type="Pfam" id="PF13391">
    <property type="entry name" value="HNH_2"/>
    <property type="match status" value="1"/>
</dbReference>
<sequence length="350" mass="37807">MGSTPLLLSATLPCVPLRTATTSTQVSPEVAEVMMSSRWDSSLSVAEAASQWSEIVRREPPSDHPRQVDYLPVETVMVAAASLVVNRRRYGGANISSVPSPLPELAMLLGRSTSSLLYKLGNLDGSRPNGAARDREVGALLQDEPRRFARLLTDVFAGARVAGIGTDQLPDFLPPTFWEDRTLLARGSLGGSPVESMLTQVLDDALGPTERAALASMRVGQMHFARGVVANCRGRCVFCGLATPAGGPQMLVASHIKPWRDSDDKERLDVRNGIAACPTHDRAFDVGYISLDEDFRALVSPELKNIDPPTPLGRIVSELDAFPGLSSPGLMLKPPLARYVAHHREHVFRG</sequence>
<keyword evidence="2" id="KW-0378">Hydrolase</keyword>
<reference evidence="2 3" key="1">
    <citation type="submission" date="2020-09" db="EMBL/GenBank/DDBJ databases">
        <title>Flavimobilis rhizosphaerae sp. nov., isolated from rhizosphere soil of Spartina alterniflora.</title>
        <authorList>
            <person name="Hanqin C."/>
        </authorList>
    </citation>
    <scope>NUCLEOTIDE SEQUENCE [LARGE SCALE GENOMIC DNA]</scope>
    <source>
        <strain evidence="2 3">GY 10621</strain>
    </source>
</reference>
<gene>
    <name evidence="2" type="ORF">IGS67_06705</name>
</gene>
<protein>
    <submittedName>
        <fullName evidence="2">HNH endonuclease</fullName>
    </submittedName>
</protein>
<feature type="domain" description="HNH nuclease" evidence="1">
    <location>
        <begin position="236"/>
        <end position="292"/>
    </location>
</feature>
<keyword evidence="2" id="KW-0540">Nuclease</keyword>
<keyword evidence="2" id="KW-0255">Endonuclease</keyword>
<proteinExistence type="predicted"/>
<comment type="caution">
    <text evidence="2">The sequence shown here is derived from an EMBL/GenBank/DDBJ whole genome shotgun (WGS) entry which is preliminary data.</text>
</comment>
<evidence type="ECO:0000313" key="2">
    <source>
        <dbReference type="EMBL" id="MBD9699181.1"/>
    </source>
</evidence>
<accession>A0ABR9DPY6</accession>
<organism evidence="2 3">
    <name type="scientific">Flavimobilis rhizosphaerae</name>
    <dbReference type="NCBI Taxonomy" id="2775421"/>
    <lineage>
        <taxon>Bacteria</taxon>
        <taxon>Bacillati</taxon>
        <taxon>Actinomycetota</taxon>
        <taxon>Actinomycetes</taxon>
        <taxon>Micrococcales</taxon>
        <taxon>Jonesiaceae</taxon>
        <taxon>Flavimobilis</taxon>
    </lineage>
</organism>
<dbReference type="RefSeq" id="WP_192279044.1">
    <property type="nucleotide sequence ID" value="NZ_JACZDF010000003.1"/>
</dbReference>
<name>A0ABR9DPY6_9MICO</name>
<dbReference type="EMBL" id="JACZDF010000003">
    <property type="protein sequence ID" value="MBD9699181.1"/>
    <property type="molecule type" value="Genomic_DNA"/>
</dbReference>